<dbReference type="PROSITE" id="PS00137">
    <property type="entry name" value="SUBTILASE_HIS"/>
    <property type="match status" value="1"/>
</dbReference>
<evidence type="ECO:0000256" key="3">
    <source>
        <dbReference type="ARBA" id="ARBA00022801"/>
    </source>
</evidence>
<dbReference type="InterPro" id="IPR013783">
    <property type="entry name" value="Ig-like_fold"/>
</dbReference>
<dbReference type="PROSITE" id="PS51892">
    <property type="entry name" value="SUBTILASE"/>
    <property type="match status" value="1"/>
</dbReference>
<keyword evidence="11" id="KW-1185">Reference proteome</keyword>
<evidence type="ECO:0000256" key="6">
    <source>
        <dbReference type="SAM" id="MobiDB-lite"/>
    </source>
</evidence>
<dbReference type="PANTHER" id="PTHR43806:SF11">
    <property type="entry name" value="CEREVISIN-RELATED"/>
    <property type="match status" value="1"/>
</dbReference>
<dbReference type="PANTHER" id="PTHR43806">
    <property type="entry name" value="PEPTIDASE S8"/>
    <property type="match status" value="1"/>
</dbReference>
<dbReference type="Pfam" id="PF22352">
    <property type="entry name" value="K319L-like_PKD"/>
    <property type="match status" value="1"/>
</dbReference>
<feature type="domain" description="Peptidase S8/S53" evidence="9">
    <location>
        <begin position="165"/>
        <end position="444"/>
    </location>
</feature>
<reference evidence="10 11" key="1">
    <citation type="submission" date="2022-07" db="EMBL/GenBank/DDBJ databases">
        <authorList>
            <person name="Xamxidin M."/>
            <person name="Wu M."/>
        </authorList>
    </citation>
    <scope>NUCLEOTIDE SEQUENCE [LARGE SCALE GENOMIC DNA]</scope>
    <source>
        <strain evidence="10 11">NBRC 111650</strain>
    </source>
</reference>
<feature type="active site" description="Charge relay system" evidence="5">
    <location>
        <position position="411"/>
    </location>
</feature>
<protein>
    <submittedName>
        <fullName evidence="10">S8 family peptidase</fullName>
    </submittedName>
</protein>
<evidence type="ECO:0000313" key="10">
    <source>
        <dbReference type="EMBL" id="MCQ8896814.1"/>
    </source>
</evidence>
<gene>
    <name evidence="10" type="ORF">NQT62_10270</name>
</gene>
<dbReference type="InterPro" id="IPR023828">
    <property type="entry name" value="Peptidase_S8_Ser-AS"/>
</dbReference>
<dbReference type="SUPFAM" id="SSF52743">
    <property type="entry name" value="Subtilisin-like"/>
    <property type="match status" value="1"/>
</dbReference>
<evidence type="ECO:0000256" key="2">
    <source>
        <dbReference type="ARBA" id="ARBA00022670"/>
    </source>
</evidence>
<evidence type="ECO:0000313" key="11">
    <source>
        <dbReference type="Proteomes" id="UP001204142"/>
    </source>
</evidence>
<feature type="region of interest" description="Disordered" evidence="6">
    <location>
        <begin position="200"/>
        <end position="220"/>
    </location>
</feature>
<keyword evidence="3 5" id="KW-0378">Hydrolase</keyword>
<proteinExistence type="inferred from homology"/>
<dbReference type="InterPro" id="IPR034176">
    <property type="entry name" value="Peptidases_S8_13"/>
</dbReference>
<evidence type="ECO:0000259" key="9">
    <source>
        <dbReference type="Pfam" id="PF00082"/>
    </source>
</evidence>
<evidence type="ECO:0000256" key="5">
    <source>
        <dbReference type="PROSITE-ProRule" id="PRU01240"/>
    </source>
</evidence>
<dbReference type="InterPro" id="IPR015500">
    <property type="entry name" value="Peptidase_S8_subtilisin-rel"/>
</dbReference>
<name>A0ABT1WK33_9BURK</name>
<dbReference type="Pfam" id="PF00082">
    <property type="entry name" value="Peptidase_S8"/>
    <property type="match status" value="1"/>
</dbReference>
<dbReference type="EMBL" id="JANIGO010000003">
    <property type="protein sequence ID" value="MCQ8896814.1"/>
    <property type="molecule type" value="Genomic_DNA"/>
</dbReference>
<evidence type="ECO:0000256" key="1">
    <source>
        <dbReference type="ARBA" id="ARBA00011073"/>
    </source>
</evidence>
<dbReference type="PROSITE" id="PS00138">
    <property type="entry name" value="SUBTILASE_SER"/>
    <property type="match status" value="1"/>
</dbReference>
<feature type="region of interest" description="Disordered" evidence="6">
    <location>
        <begin position="597"/>
        <end position="628"/>
    </location>
</feature>
<comment type="similarity">
    <text evidence="1 5">Belongs to the peptidase S8 family.</text>
</comment>
<feature type="active site" description="Charge relay system" evidence="5">
    <location>
        <position position="238"/>
    </location>
</feature>
<accession>A0ABT1WK33</accession>
<keyword evidence="8" id="KW-0732">Signal</keyword>
<comment type="caution">
    <text evidence="10">The sequence shown here is derived from an EMBL/GenBank/DDBJ whole genome shotgun (WGS) entry which is preliminary data.</text>
</comment>
<feature type="chain" id="PRO_5047175461" evidence="8">
    <location>
        <begin position="36"/>
        <end position="661"/>
    </location>
</feature>
<keyword evidence="2 5" id="KW-0645">Protease</keyword>
<dbReference type="InterPro" id="IPR036852">
    <property type="entry name" value="Peptidase_S8/S53_dom_sf"/>
</dbReference>
<keyword evidence="7" id="KW-0812">Transmembrane</keyword>
<dbReference type="InterPro" id="IPR050131">
    <property type="entry name" value="Peptidase_S8_subtilisin-like"/>
</dbReference>
<keyword evidence="4 5" id="KW-0720">Serine protease</keyword>
<dbReference type="RefSeq" id="WP_256764606.1">
    <property type="nucleotide sequence ID" value="NZ_JANIGO010000003.1"/>
</dbReference>
<dbReference type="Gene3D" id="3.40.50.200">
    <property type="entry name" value="Peptidase S8/S53 domain"/>
    <property type="match status" value="1"/>
</dbReference>
<dbReference type="CDD" id="cd07496">
    <property type="entry name" value="Peptidases_S8_13"/>
    <property type="match status" value="1"/>
</dbReference>
<feature type="transmembrane region" description="Helical" evidence="7">
    <location>
        <begin position="627"/>
        <end position="647"/>
    </location>
</feature>
<dbReference type="Proteomes" id="UP001204142">
    <property type="component" value="Unassembled WGS sequence"/>
</dbReference>
<keyword evidence="7" id="KW-0472">Membrane</keyword>
<dbReference type="Gene3D" id="2.60.40.10">
    <property type="entry name" value="Immunoglobulins"/>
    <property type="match status" value="1"/>
</dbReference>
<evidence type="ECO:0000256" key="7">
    <source>
        <dbReference type="SAM" id="Phobius"/>
    </source>
</evidence>
<dbReference type="InterPro" id="IPR000209">
    <property type="entry name" value="Peptidase_S8/S53_dom"/>
</dbReference>
<evidence type="ECO:0000256" key="8">
    <source>
        <dbReference type="SAM" id="SignalP"/>
    </source>
</evidence>
<feature type="active site" description="Charge relay system" evidence="5">
    <location>
        <position position="173"/>
    </location>
</feature>
<sequence length="661" mass="66929">MLTICSANFRSIRNQANALLALFLACLVMTGTAHAQQAAGTQFIIKLKNSVELGATPSVRRLEKDGESLSAVMTRNRVDATWVRAGTVGTHVMRFGPSVRPSDVQSLLNRLSSDPDVDLVMQDRPVRIQATPNESTYTNQWHLQSTSGRGGAKFNLAWDLIKGSSNVVIAVLDTGVVFETPDLAGRLLSGYDFVSDVNTANDGDGRDANPADPGNWITSAESQSGPFAGCSVKDSSWHGTFVAGEIAANTNNSADIAGADWNVKILPVRVLGKCGGYLSDVLDAMLWSAGLDVPGVPRNTNPAAVINLSLGSANTCSSLEQDVVNRVTAAGTLVVAAAGNGGGVVDSPANCSGVMGVGAIDRDGSRAYYSALGTGVALMAPGGYYYGLVGLGNSGTTTPGASTLVSKTGTSFAAPLVAATAGLIKAVNSALTPTQIASAITSTTAPFLSPSGQTCSANSGFATCNCTTAVCGTGMLDAYAAVNSIRGTKPLANASVTANGLGTSSYNGTAPQESASASNPVLLRGSSSTALSGRTIASYLWEQVSGTPVLTGTRSTADVDLPAANSTSDLVFKLTVTDSVGESRSTFTAVRVVASGDSSSAPASMGSTTPQSTGSTTPVSSGGGGGGGGGGLGLSGLLMLASAMMLYRRRPIQAKTGTRAT</sequence>
<organism evidence="10 11">
    <name type="scientific">Limnobacter humi</name>
    <dbReference type="NCBI Taxonomy" id="1778671"/>
    <lineage>
        <taxon>Bacteria</taxon>
        <taxon>Pseudomonadati</taxon>
        <taxon>Pseudomonadota</taxon>
        <taxon>Betaproteobacteria</taxon>
        <taxon>Burkholderiales</taxon>
        <taxon>Burkholderiaceae</taxon>
        <taxon>Limnobacter</taxon>
    </lineage>
</organism>
<feature type="compositionally biased region" description="Low complexity" evidence="6">
    <location>
        <begin position="604"/>
        <end position="620"/>
    </location>
</feature>
<dbReference type="PRINTS" id="PR00723">
    <property type="entry name" value="SUBTILISIN"/>
</dbReference>
<dbReference type="InterPro" id="IPR022398">
    <property type="entry name" value="Peptidase_S8_His-AS"/>
</dbReference>
<feature type="signal peptide" evidence="8">
    <location>
        <begin position="1"/>
        <end position="35"/>
    </location>
</feature>
<keyword evidence="7" id="KW-1133">Transmembrane helix</keyword>
<evidence type="ECO:0000256" key="4">
    <source>
        <dbReference type="ARBA" id="ARBA00022825"/>
    </source>
</evidence>